<evidence type="ECO:0000256" key="1">
    <source>
        <dbReference type="ARBA" id="ARBA00004251"/>
    </source>
</evidence>
<keyword evidence="5 12" id="KW-0812">Transmembrane</keyword>
<name>A0A7J9IL60_9ROSI</name>
<evidence type="ECO:0000256" key="12">
    <source>
        <dbReference type="SAM" id="Phobius"/>
    </source>
</evidence>
<evidence type="ECO:0000256" key="11">
    <source>
        <dbReference type="ARBA" id="ARBA00023180"/>
    </source>
</evidence>
<dbReference type="Pfam" id="PF00560">
    <property type="entry name" value="LRR_1"/>
    <property type="match status" value="6"/>
</dbReference>
<dbReference type="InterPro" id="IPR003591">
    <property type="entry name" value="Leu-rich_rpt_typical-subtyp"/>
</dbReference>
<dbReference type="InterPro" id="IPR001611">
    <property type="entry name" value="Leu-rich_rpt"/>
</dbReference>
<evidence type="ECO:0000313" key="13">
    <source>
        <dbReference type="EMBL" id="MBA0822842.1"/>
    </source>
</evidence>
<dbReference type="PRINTS" id="PR00019">
    <property type="entry name" value="LEURICHRPT"/>
</dbReference>
<dbReference type="SUPFAM" id="SSF52058">
    <property type="entry name" value="L domain-like"/>
    <property type="match status" value="4"/>
</dbReference>
<dbReference type="FunFam" id="3.80.10.10:FF:000095">
    <property type="entry name" value="LRR receptor-like serine/threonine-protein kinase GSO1"/>
    <property type="match status" value="2"/>
</dbReference>
<sequence>MSSVVPTSFRNMSSYITTLILEENGLQGKFPEDVFHFPYLQKFHFAIFLRESGQEQELELKFPKTNWSGPLKSLRVSSPYLQELPDSIGNLRSLEILDLSHSNLRRPTPVSLGNLTQLEYLDLSHNNLSGPIPWSVFNLTQVQFLDFSKNKLEGSLPSQVSGLSQLSILLFDHNFLSGRVPTWLFSLPSLVKLMLNNNKLNGNFELDKLSERSKLEQLSLSDNALSSFTSASNANYSLPNLVSLELSSCSISEFPNFVRNLKGLTYLDLSNNRIHVLEEDMFLKLRSLETLYLHNSPLSVSDNSNLSVVLPHLDTLWLSSCNITEFSNFLTMQESLTYLDISNNSIQGQITQKENNWKSYLQYLDLSNNFLTALKYYPWKNIRFLKLGSNLLEGPLLVPPISTTVFSISKNRLNGEIPSSICNLVDSEFGVLLDLAHNNLSGAIPKCLGLRNIFILDLQMNRFHGNIPDFCVEENHRLQTLNLNNNDFDGSLPKSLANCVDLEVLNLGNNKINDIFPHWLGNLPRLQVLALRSNYFHGQITHFENESHFSTLRILDLSHNKFSGFLPTTYFTSFQGMMSLADVQMGYIGAEDTYYRVSVAVTMKGVDIELEKILTVFAAIDMSSNKFEGTIPETVGNLISLQVLNFSHNHLAGHIPSSLRNLEALESLDLSCNKLVGEIPSELTGLNFLEVLNLQPSISRAKTISWEEGTNCCLWDGVKCDTETGNVIALDLSFSCLFGPFPSNNTLFLLRHLRQLNLAGNDFRFSPMASQFGQLTSLTHLNISWSSFIGKVPPEISRLSKLLSLDLSMSGLMFEGHVFENMVANLTQLRHLLLSEVNMSQVVPTSFLNMSSYIQTLVLENNYELHGKFPEDVFRFPYLQKFRVSSNFLEKTNWSAPLKSLQVTLSYLEELPDSIGNLTSLEILDLPVNHLGGPIPASLGNLTQLKYLDLSDNNLSGVLPVSAFNLRQVQFVDFSGNKLAGSFPSQVSELSQLSTLDLDRNFLSGRVPSWLFSLPSLVSLRLSNNKLTGPIDQFDKVTPLEEAYLQNNEIEGPVPGSIALLVNLIYLDLSSNKLSGNFELDKLSKLKKLESLTLSNNALLSFTSESKANYSLPNLLSLNLSSCDIIDFPDFVRNLEGLRELDLSNNRIHVIEANMFVKLKELQRLDLSHNSLLSLSNNGNLSLFLPNLGYLSLSSCNLTVFANFLTIQESLRELYLSNNSIQGQITKQERTWGSNLVILDLSNNLLTVVEYYPWRNIKVLRLDSNLLEGPLLVPPPSTSVFSISNNKLTGEVPYSICEFGTEIDAALDLSHNNLSGVIPKCAGLANIAYLDLHANNFHGNIPDFCVNENNMLSTLNLNDNDFDGPLPKSLANCLLLEVLILGNNKINDTFPYSLGNLPSLQVLVLRSNNFHGQVINPDNQSYFSNLRILDLSHNNFSGYLPTTFFKSLEGMMGLADVDMAYMGDRFQYYTDSMVLTMKGEDIVLERILTIFAAIDMSSNKFEGTIPETVGNLISLQVLNFSHNHLTGHIPSSLGNLVALESLDLSCNELVGEIPSELTGLNFLEVLNLSENQLVGHIPQGKQFNTFLNDSYAGNIGLCGFPVSKSCGRSEPPPAIFDEEEVDSAFGLDWKFVMMGYGCGLVFGFSAGYIMMTIRKPKWLVGMIQRAGNRVLRRFKKYR</sequence>
<comment type="similarity">
    <text evidence="2">Belongs to the RLP family.</text>
</comment>
<evidence type="ECO:0000256" key="6">
    <source>
        <dbReference type="ARBA" id="ARBA00022729"/>
    </source>
</evidence>
<organism evidence="13 14">
    <name type="scientific">Gossypium armourianum</name>
    <dbReference type="NCBI Taxonomy" id="34283"/>
    <lineage>
        <taxon>Eukaryota</taxon>
        <taxon>Viridiplantae</taxon>
        <taxon>Streptophyta</taxon>
        <taxon>Embryophyta</taxon>
        <taxon>Tracheophyta</taxon>
        <taxon>Spermatophyta</taxon>
        <taxon>Magnoliopsida</taxon>
        <taxon>eudicotyledons</taxon>
        <taxon>Gunneridae</taxon>
        <taxon>Pentapetalae</taxon>
        <taxon>rosids</taxon>
        <taxon>malvids</taxon>
        <taxon>Malvales</taxon>
        <taxon>Malvaceae</taxon>
        <taxon>Malvoideae</taxon>
        <taxon>Gossypium</taxon>
    </lineage>
</organism>
<dbReference type="GO" id="GO:0005886">
    <property type="term" value="C:plasma membrane"/>
    <property type="evidence" value="ECO:0007669"/>
    <property type="project" value="UniProtKB-SubCell"/>
</dbReference>
<keyword evidence="8 12" id="KW-1133">Transmembrane helix</keyword>
<comment type="caution">
    <text evidence="13">The sequence shown here is derived from an EMBL/GenBank/DDBJ whole genome shotgun (WGS) entry which is preliminary data.</text>
</comment>
<evidence type="ECO:0000256" key="3">
    <source>
        <dbReference type="ARBA" id="ARBA00022475"/>
    </source>
</evidence>
<keyword evidence="14" id="KW-1185">Reference proteome</keyword>
<gene>
    <name evidence="13" type="ORF">Goarm_019620</name>
</gene>
<dbReference type="SUPFAM" id="SSF52047">
    <property type="entry name" value="RNI-like"/>
    <property type="match status" value="1"/>
</dbReference>
<dbReference type="FunFam" id="3.80.10.10:FF:000111">
    <property type="entry name" value="LRR receptor-like serine/threonine-protein kinase ERECTA"/>
    <property type="match status" value="1"/>
</dbReference>
<dbReference type="SMART" id="SM00365">
    <property type="entry name" value="LRR_SD22"/>
    <property type="match status" value="14"/>
</dbReference>
<feature type="transmembrane region" description="Helical" evidence="12">
    <location>
        <begin position="1631"/>
        <end position="1653"/>
    </location>
</feature>
<dbReference type="PANTHER" id="PTHR48061">
    <property type="entry name" value="LEUCINE-RICH REPEAT RECEPTOR PROTEIN KINASE EMS1-LIKE-RELATED"/>
    <property type="match status" value="1"/>
</dbReference>
<evidence type="ECO:0008006" key="15">
    <source>
        <dbReference type="Google" id="ProtNLM"/>
    </source>
</evidence>
<dbReference type="InterPro" id="IPR046956">
    <property type="entry name" value="RLP23-like"/>
</dbReference>
<dbReference type="PANTHER" id="PTHR48061:SF46">
    <property type="entry name" value="LEUCINE-RICH REPEAT-CONTAINING N-TERMINAL PLANT-TYPE DOMAIN-CONTAINING PROTEIN"/>
    <property type="match status" value="1"/>
</dbReference>
<dbReference type="FunFam" id="3.80.10.10:FF:000299">
    <property type="entry name" value="Piriformospora indica-insensitive protein 2"/>
    <property type="match status" value="1"/>
</dbReference>
<dbReference type="InterPro" id="IPR032675">
    <property type="entry name" value="LRR_dom_sf"/>
</dbReference>
<evidence type="ECO:0000256" key="10">
    <source>
        <dbReference type="ARBA" id="ARBA00023170"/>
    </source>
</evidence>
<dbReference type="Gene3D" id="3.80.10.10">
    <property type="entry name" value="Ribonuclease Inhibitor"/>
    <property type="match status" value="6"/>
</dbReference>
<protein>
    <recommendedName>
        <fullName evidence="15">Receptor-like protein 12</fullName>
    </recommendedName>
</protein>
<evidence type="ECO:0000256" key="7">
    <source>
        <dbReference type="ARBA" id="ARBA00022737"/>
    </source>
</evidence>
<dbReference type="FunFam" id="3.80.10.10:FF:000383">
    <property type="entry name" value="Leucine-rich repeat receptor protein kinase EMS1"/>
    <property type="match status" value="1"/>
</dbReference>
<evidence type="ECO:0000256" key="9">
    <source>
        <dbReference type="ARBA" id="ARBA00023136"/>
    </source>
</evidence>
<keyword evidence="4" id="KW-0433">Leucine-rich repeat</keyword>
<dbReference type="Proteomes" id="UP000593575">
    <property type="component" value="Unassembled WGS sequence"/>
</dbReference>
<dbReference type="Pfam" id="PF13855">
    <property type="entry name" value="LRR_8"/>
    <property type="match status" value="5"/>
</dbReference>
<keyword evidence="10" id="KW-0675">Receptor</keyword>
<keyword evidence="3" id="KW-1003">Cell membrane</keyword>
<keyword evidence="6" id="KW-0732">Signal</keyword>
<keyword evidence="11" id="KW-0325">Glycoprotein</keyword>
<accession>A0A7J9IL60</accession>
<comment type="subcellular location">
    <subcellularLocation>
        <location evidence="1">Cell membrane</location>
        <topology evidence="1">Single-pass type I membrane protein</topology>
    </subcellularLocation>
</comment>
<evidence type="ECO:0000313" key="14">
    <source>
        <dbReference type="Proteomes" id="UP000593575"/>
    </source>
</evidence>
<evidence type="ECO:0000256" key="2">
    <source>
        <dbReference type="ARBA" id="ARBA00009592"/>
    </source>
</evidence>
<dbReference type="SUPFAM" id="SSF52075">
    <property type="entry name" value="Outer arm dynein light chain 1"/>
    <property type="match status" value="1"/>
</dbReference>
<dbReference type="PROSITE" id="PS51450">
    <property type="entry name" value="LRR"/>
    <property type="match status" value="6"/>
</dbReference>
<evidence type="ECO:0000256" key="4">
    <source>
        <dbReference type="ARBA" id="ARBA00022614"/>
    </source>
</evidence>
<proteinExistence type="inferred from homology"/>
<reference evidence="13 14" key="1">
    <citation type="journal article" date="2019" name="Genome Biol. Evol.">
        <title>Insights into the evolution of the New World diploid cottons (Gossypium, subgenus Houzingenia) based on genome sequencing.</title>
        <authorList>
            <person name="Grover C.E."/>
            <person name="Arick M.A. 2nd"/>
            <person name="Thrash A."/>
            <person name="Conover J.L."/>
            <person name="Sanders W.S."/>
            <person name="Peterson D.G."/>
            <person name="Frelichowski J.E."/>
            <person name="Scheffler J.A."/>
            <person name="Scheffler B.E."/>
            <person name="Wendel J.F."/>
        </authorList>
    </citation>
    <scope>NUCLEOTIDE SEQUENCE [LARGE SCALE GENOMIC DNA]</scope>
    <source>
        <strain evidence="13">6</strain>
        <tissue evidence="13">Leaf</tissue>
    </source>
</reference>
<keyword evidence="9 12" id="KW-0472">Membrane</keyword>
<dbReference type="EMBL" id="JABFAE010000002">
    <property type="protein sequence ID" value="MBA0822842.1"/>
    <property type="molecule type" value="Genomic_DNA"/>
</dbReference>
<dbReference type="SMART" id="SM00369">
    <property type="entry name" value="LRR_TYP"/>
    <property type="match status" value="24"/>
</dbReference>
<evidence type="ECO:0000256" key="5">
    <source>
        <dbReference type="ARBA" id="ARBA00022692"/>
    </source>
</evidence>
<keyword evidence="7" id="KW-0677">Repeat</keyword>
<evidence type="ECO:0000256" key="8">
    <source>
        <dbReference type="ARBA" id="ARBA00022989"/>
    </source>
</evidence>